<dbReference type="EMBL" id="JANEYF010001958">
    <property type="protein sequence ID" value="KAJ8953668.1"/>
    <property type="molecule type" value="Genomic_DNA"/>
</dbReference>
<reference evidence="1" key="1">
    <citation type="journal article" date="2023" name="Insect Mol. Biol.">
        <title>Genome sequencing provides insights into the evolution of gene families encoding plant cell wall-degrading enzymes in longhorned beetles.</title>
        <authorList>
            <person name="Shin N.R."/>
            <person name="Okamura Y."/>
            <person name="Kirsch R."/>
            <person name="Pauchet Y."/>
        </authorList>
    </citation>
    <scope>NUCLEOTIDE SEQUENCE</scope>
    <source>
        <strain evidence="1">RBIC_L_NR</strain>
    </source>
</reference>
<protein>
    <recommendedName>
        <fullName evidence="3">DDE Tnp4 domain-containing protein</fullName>
    </recommendedName>
</protein>
<name>A0AAV8YQP0_9CUCU</name>
<evidence type="ECO:0000313" key="1">
    <source>
        <dbReference type="EMBL" id="KAJ8953668.1"/>
    </source>
</evidence>
<accession>A0AAV8YQP0</accession>
<evidence type="ECO:0000313" key="2">
    <source>
        <dbReference type="Proteomes" id="UP001162156"/>
    </source>
</evidence>
<keyword evidence="2" id="KW-1185">Reference proteome</keyword>
<gene>
    <name evidence="1" type="ORF">NQ314_007275</name>
</gene>
<evidence type="ECO:0008006" key="3">
    <source>
        <dbReference type="Google" id="ProtNLM"/>
    </source>
</evidence>
<dbReference type="AlphaFoldDB" id="A0AAV8YQP0"/>
<organism evidence="1 2">
    <name type="scientific">Rhamnusium bicolor</name>
    <dbReference type="NCBI Taxonomy" id="1586634"/>
    <lineage>
        <taxon>Eukaryota</taxon>
        <taxon>Metazoa</taxon>
        <taxon>Ecdysozoa</taxon>
        <taxon>Arthropoda</taxon>
        <taxon>Hexapoda</taxon>
        <taxon>Insecta</taxon>
        <taxon>Pterygota</taxon>
        <taxon>Neoptera</taxon>
        <taxon>Endopterygota</taxon>
        <taxon>Coleoptera</taxon>
        <taxon>Polyphaga</taxon>
        <taxon>Cucujiformia</taxon>
        <taxon>Chrysomeloidea</taxon>
        <taxon>Cerambycidae</taxon>
        <taxon>Lepturinae</taxon>
        <taxon>Rhagiini</taxon>
        <taxon>Rhamnusium</taxon>
    </lineage>
</organism>
<dbReference type="Proteomes" id="UP001162156">
    <property type="component" value="Unassembled WGS sequence"/>
</dbReference>
<proteinExistence type="predicted"/>
<sequence>MFKGLSRARRFVEYAFGICSSVFRVLRKPMLLTSDTAELVVMACVYLHNFLRKSKTLKNM</sequence>
<comment type="caution">
    <text evidence="1">The sequence shown here is derived from an EMBL/GenBank/DDBJ whole genome shotgun (WGS) entry which is preliminary data.</text>
</comment>